<dbReference type="EMBL" id="MLFT02000009">
    <property type="protein sequence ID" value="PHT38772.1"/>
    <property type="molecule type" value="Genomic_DNA"/>
</dbReference>
<feature type="region of interest" description="Disordered" evidence="4">
    <location>
        <begin position="1"/>
        <end position="25"/>
    </location>
</feature>
<dbReference type="Pfam" id="PF03985">
    <property type="entry name" value="Paf1"/>
    <property type="match status" value="1"/>
</dbReference>
<evidence type="ECO:0000256" key="3">
    <source>
        <dbReference type="ARBA" id="ARBA00023242"/>
    </source>
</evidence>
<organism evidence="5 6">
    <name type="scientific">Capsicum baccatum</name>
    <name type="common">Peruvian pepper</name>
    <dbReference type="NCBI Taxonomy" id="33114"/>
    <lineage>
        <taxon>Eukaryota</taxon>
        <taxon>Viridiplantae</taxon>
        <taxon>Streptophyta</taxon>
        <taxon>Embryophyta</taxon>
        <taxon>Tracheophyta</taxon>
        <taxon>Spermatophyta</taxon>
        <taxon>Magnoliopsida</taxon>
        <taxon>eudicotyledons</taxon>
        <taxon>Gunneridae</taxon>
        <taxon>Pentapetalae</taxon>
        <taxon>asterids</taxon>
        <taxon>lamiids</taxon>
        <taxon>Solanales</taxon>
        <taxon>Solanaceae</taxon>
        <taxon>Solanoideae</taxon>
        <taxon>Capsiceae</taxon>
        <taxon>Capsicum</taxon>
    </lineage>
</organism>
<gene>
    <name evidence="5" type="ORF">CQW23_22345</name>
</gene>
<evidence type="ECO:0000256" key="2">
    <source>
        <dbReference type="ARBA" id="ARBA00007560"/>
    </source>
</evidence>
<feature type="compositionally biased region" description="Polar residues" evidence="4">
    <location>
        <begin position="1"/>
        <end position="11"/>
    </location>
</feature>
<dbReference type="PANTHER" id="PTHR23188:SF12">
    <property type="entry name" value="RNA POLYMERASE II-ASSOCIATED FACTOR 1 HOMOLOG"/>
    <property type="match status" value="1"/>
</dbReference>
<evidence type="ECO:0000313" key="6">
    <source>
        <dbReference type="Proteomes" id="UP000224567"/>
    </source>
</evidence>
<protein>
    <submittedName>
        <fullName evidence="5">Protein PAF1-like protein</fullName>
    </submittedName>
</protein>
<comment type="caution">
    <text evidence="5">The sequence shown here is derived from an EMBL/GenBank/DDBJ whole genome shotgun (WGS) entry which is preliminary data.</text>
</comment>
<dbReference type="PANTHER" id="PTHR23188">
    <property type="entry name" value="RNA POLYMERASE II-ASSOCIATED FACTOR 1 HOMOLOG"/>
    <property type="match status" value="1"/>
</dbReference>
<evidence type="ECO:0000313" key="5">
    <source>
        <dbReference type="EMBL" id="PHT38772.1"/>
    </source>
</evidence>
<dbReference type="STRING" id="33114.A0A2G2W0L5"/>
<dbReference type="GO" id="GO:0000993">
    <property type="term" value="F:RNA polymerase II complex binding"/>
    <property type="evidence" value="ECO:0007669"/>
    <property type="project" value="TreeGrafter"/>
</dbReference>
<sequence length="273" mass="31112">MKGHGSTSTPHTSHRRIAPLTENPLKKPTHFHGKLIFRNELPDPSAQLRISSLRKEPDRFTKYATTSLEKMHKPELYVEPDLGIPLDLLDMSTIHLSQQMSDMFCIVATHYSVVATDYLTVPTDHSYVATVDVTIIYNMIPKRTETESSPSKGISEAARLHPLLYELALQALSQSGAEYDERGEEEYFKRDDADANSPSTEELVKAFSTDRYSMRMQCDGAADLMGDFVVKSVIEKSFDAFRKILREQKLDAYFRDSCFEKYLDLPEDNNARF</sequence>
<dbReference type="InterPro" id="IPR007133">
    <property type="entry name" value="RNA_pol_II-assoc_Paf1"/>
</dbReference>
<comment type="subcellular location">
    <subcellularLocation>
        <location evidence="1">Nucleus</location>
    </subcellularLocation>
</comment>
<dbReference type="OrthoDB" id="10260285at2759"/>
<accession>A0A2G2W0L5</accession>
<reference evidence="5 6" key="1">
    <citation type="journal article" date="2017" name="Genome Biol.">
        <title>New reference genome sequences of hot pepper reveal the massive evolution of plant disease-resistance genes by retroduplication.</title>
        <authorList>
            <person name="Kim S."/>
            <person name="Park J."/>
            <person name="Yeom S.I."/>
            <person name="Kim Y.M."/>
            <person name="Seo E."/>
            <person name="Kim K.T."/>
            <person name="Kim M.S."/>
            <person name="Lee J.M."/>
            <person name="Cheong K."/>
            <person name="Shin H.S."/>
            <person name="Kim S.B."/>
            <person name="Han K."/>
            <person name="Lee J."/>
            <person name="Park M."/>
            <person name="Lee H.A."/>
            <person name="Lee H.Y."/>
            <person name="Lee Y."/>
            <person name="Oh S."/>
            <person name="Lee J.H."/>
            <person name="Choi E."/>
            <person name="Choi E."/>
            <person name="Lee S.E."/>
            <person name="Jeon J."/>
            <person name="Kim H."/>
            <person name="Choi G."/>
            <person name="Song H."/>
            <person name="Lee J."/>
            <person name="Lee S.C."/>
            <person name="Kwon J.K."/>
            <person name="Lee H.Y."/>
            <person name="Koo N."/>
            <person name="Hong Y."/>
            <person name="Kim R.W."/>
            <person name="Kang W.H."/>
            <person name="Huh J.H."/>
            <person name="Kang B.C."/>
            <person name="Yang T.J."/>
            <person name="Lee Y.H."/>
            <person name="Bennetzen J.L."/>
            <person name="Choi D."/>
        </authorList>
    </citation>
    <scope>NUCLEOTIDE SEQUENCE [LARGE SCALE GENOMIC DNA]</scope>
    <source>
        <strain evidence="6">cv. PBC81</strain>
    </source>
</reference>
<dbReference type="GO" id="GO:0016593">
    <property type="term" value="C:Cdc73/Paf1 complex"/>
    <property type="evidence" value="ECO:0007669"/>
    <property type="project" value="InterPro"/>
</dbReference>
<dbReference type="GO" id="GO:0006368">
    <property type="term" value="P:transcription elongation by RNA polymerase II"/>
    <property type="evidence" value="ECO:0007669"/>
    <property type="project" value="InterPro"/>
</dbReference>
<name>A0A2G2W0L5_CAPBA</name>
<evidence type="ECO:0000256" key="1">
    <source>
        <dbReference type="ARBA" id="ARBA00004123"/>
    </source>
</evidence>
<dbReference type="Proteomes" id="UP000224567">
    <property type="component" value="Unassembled WGS sequence"/>
</dbReference>
<dbReference type="AlphaFoldDB" id="A0A2G2W0L5"/>
<keyword evidence="6" id="KW-1185">Reference proteome</keyword>
<reference evidence="6" key="2">
    <citation type="journal article" date="2017" name="J. Anim. Genet.">
        <title>Multiple reference genome sequences of hot pepper reveal the massive evolution of plant disease resistance genes by retroduplication.</title>
        <authorList>
            <person name="Kim S."/>
            <person name="Park J."/>
            <person name="Yeom S.-I."/>
            <person name="Kim Y.-M."/>
            <person name="Seo E."/>
            <person name="Kim K.-T."/>
            <person name="Kim M.-S."/>
            <person name="Lee J.M."/>
            <person name="Cheong K."/>
            <person name="Shin H.-S."/>
            <person name="Kim S.-B."/>
            <person name="Han K."/>
            <person name="Lee J."/>
            <person name="Park M."/>
            <person name="Lee H.-A."/>
            <person name="Lee H.-Y."/>
            <person name="Lee Y."/>
            <person name="Oh S."/>
            <person name="Lee J.H."/>
            <person name="Choi E."/>
            <person name="Choi E."/>
            <person name="Lee S.E."/>
            <person name="Jeon J."/>
            <person name="Kim H."/>
            <person name="Choi G."/>
            <person name="Song H."/>
            <person name="Lee J."/>
            <person name="Lee S.-C."/>
            <person name="Kwon J.-K."/>
            <person name="Lee H.-Y."/>
            <person name="Koo N."/>
            <person name="Hong Y."/>
            <person name="Kim R.W."/>
            <person name="Kang W.-H."/>
            <person name="Huh J.H."/>
            <person name="Kang B.-C."/>
            <person name="Yang T.-J."/>
            <person name="Lee Y.-H."/>
            <person name="Bennetzen J.L."/>
            <person name="Choi D."/>
        </authorList>
    </citation>
    <scope>NUCLEOTIDE SEQUENCE [LARGE SCALE GENOMIC DNA]</scope>
    <source>
        <strain evidence="6">cv. PBC81</strain>
    </source>
</reference>
<keyword evidence="3" id="KW-0539">Nucleus</keyword>
<comment type="similarity">
    <text evidence="2">Belongs to the PAF1 family.</text>
</comment>
<evidence type="ECO:0000256" key="4">
    <source>
        <dbReference type="SAM" id="MobiDB-lite"/>
    </source>
</evidence>
<dbReference type="GO" id="GO:0003682">
    <property type="term" value="F:chromatin binding"/>
    <property type="evidence" value="ECO:0007669"/>
    <property type="project" value="TreeGrafter"/>
</dbReference>
<proteinExistence type="inferred from homology"/>